<dbReference type="GO" id="GO:0005886">
    <property type="term" value="C:plasma membrane"/>
    <property type="evidence" value="ECO:0007669"/>
    <property type="project" value="UniProtKB-SubCell"/>
</dbReference>
<accession>A0A2S6NMW0</accession>
<feature type="transmembrane region" description="Helical" evidence="8">
    <location>
        <begin position="273"/>
        <end position="297"/>
    </location>
</feature>
<name>A0A2S6NMW0_RHOGL</name>
<dbReference type="RefSeq" id="WP_104517376.1">
    <property type="nucleotide sequence ID" value="NZ_NHRY01000045.1"/>
</dbReference>
<keyword evidence="6 8" id="KW-1133">Transmembrane helix</keyword>
<evidence type="ECO:0000256" key="2">
    <source>
        <dbReference type="ARBA" id="ARBA00007935"/>
    </source>
</evidence>
<evidence type="ECO:0000256" key="8">
    <source>
        <dbReference type="SAM" id="Phobius"/>
    </source>
</evidence>
<proteinExistence type="inferred from homology"/>
<dbReference type="EMBL" id="NHRY01000045">
    <property type="protein sequence ID" value="PPQ37765.1"/>
    <property type="molecule type" value="Genomic_DNA"/>
</dbReference>
<comment type="caution">
    <text evidence="9">The sequence shown here is derived from an EMBL/GenBank/DDBJ whole genome shotgun (WGS) entry which is preliminary data.</text>
</comment>
<feature type="transmembrane region" description="Helical" evidence="8">
    <location>
        <begin position="96"/>
        <end position="114"/>
    </location>
</feature>
<dbReference type="SUPFAM" id="SSF81345">
    <property type="entry name" value="ABC transporter involved in vitamin B12 uptake, BtuC"/>
    <property type="match status" value="1"/>
</dbReference>
<comment type="similarity">
    <text evidence="2">Belongs to the binding-protein-dependent transport system permease family. FecCD subfamily.</text>
</comment>
<keyword evidence="10" id="KW-1185">Reference proteome</keyword>
<feature type="transmembrane region" description="Helical" evidence="8">
    <location>
        <begin position="339"/>
        <end position="358"/>
    </location>
</feature>
<evidence type="ECO:0000256" key="6">
    <source>
        <dbReference type="ARBA" id="ARBA00022989"/>
    </source>
</evidence>
<dbReference type="AlphaFoldDB" id="A0A2S6NMW0"/>
<feature type="transmembrane region" description="Helical" evidence="8">
    <location>
        <begin position="149"/>
        <end position="169"/>
    </location>
</feature>
<dbReference type="PANTHER" id="PTHR30472">
    <property type="entry name" value="FERRIC ENTEROBACTIN TRANSPORT SYSTEM PERMEASE PROTEIN"/>
    <property type="match status" value="1"/>
</dbReference>
<evidence type="ECO:0000256" key="5">
    <source>
        <dbReference type="ARBA" id="ARBA00022692"/>
    </source>
</evidence>
<dbReference type="InterPro" id="IPR000522">
    <property type="entry name" value="ABC_transptr_permease_BtuC"/>
</dbReference>
<dbReference type="Gene3D" id="1.10.3470.10">
    <property type="entry name" value="ABC transporter involved in vitamin B12 uptake, BtuC"/>
    <property type="match status" value="1"/>
</dbReference>
<reference evidence="9 10" key="1">
    <citation type="journal article" date="2018" name="Arch. Microbiol.">
        <title>New insights into the metabolic potential of the phototrophic purple bacterium Rhodopila globiformis DSM 161(T) from its draft genome sequence and evidence for a vanadium-dependent nitrogenase.</title>
        <authorList>
            <person name="Imhoff J.F."/>
            <person name="Rahn T."/>
            <person name="Kunzel S."/>
            <person name="Neulinger S.C."/>
        </authorList>
    </citation>
    <scope>NUCLEOTIDE SEQUENCE [LARGE SCALE GENOMIC DNA]</scope>
    <source>
        <strain evidence="9 10">DSM 161</strain>
    </source>
</reference>
<protein>
    <recommendedName>
        <fullName evidence="11">ABC transporter permease</fullName>
    </recommendedName>
</protein>
<feature type="transmembrane region" description="Helical" evidence="8">
    <location>
        <begin position="176"/>
        <end position="198"/>
    </location>
</feature>
<keyword evidence="4" id="KW-1003">Cell membrane</keyword>
<dbReference type="GO" id="GO:0022857">
    <property type="term" value="F:transmembrane transporter activity"/>
    <property type="evidence" value="ECO:0007669"/>
    <property type="project" value="InterPro"/>
</dbReference>
<dbReference type="OrthoDB" id="9811975at2"/>
<dbReference type="CDD" id="cd06550">
    <property type="entry name" value="TM_ABC_iron-siderophores_like"/>
    <property type="match status" value="1"/>
</dbReference>
<evidence type="ECO:0000256" key="1">
    <source>
        <dbReference type="ARBA" id="ARBA00004651"/>
    </source>
</evidence>
<sequence>MTISRGCEADALPAPDGYAAPRAQSAIRPEQAAVPLLAMALAVAALGSLCIGVYPVPPGTVARILAGLCLPEALRPAADWTHAQLAVVQVIRLPRVLLSVLAGAGLGLSGATLQGTMRNPLVGPDLLGISSGAACGGILAILLDWPDWGLLAAAFAGGFLALLGAWLLAGLSRAGGVLPLILAGMAVAAFFTAVHGFIQYTADPENKLPAMVYWLIGSFSAASAHKVAILAPPVLGAGGLLLLLRWRINLLSLGDLDAAALGVRIGGLRWTVVALVSLIVAAQVAVCGIIGWVGLIVPHVARMLAGPDHRRLLPAAALTGALLLLGIDDVARTLLPQEVPIGILTAGIGTPFFMLLFWRTQGRGWNDA</sequence>
<organism evidence="9 10">
    <name type="scientific">Rhodopila globiformis</name>
    <name type="common">Rhodopseudomonas globiformis</name>
    <dbReference type="NCBI Taxonomy" id="1071"/>
    <lineage>
        <taxon>Bacteria</taxon>
        <taxon>Pseudomonadati</taxon>
        <taxon>Pseudomonadota</taxon>
        <taxon>Alphaproteobacteria</taxon>
        <taxon>Acetobacterales</taxon>
        <taxon>Acetobacteraceae</taxon>
        <taxon>Rhodopila</taxon>
    </lineage>
</organism>
<dbReference type="InterPro" id="IPR037294">
    <property type="entry name" value="ABC_BtuC-like"/>
</dbReference>
<gene>
    <name evidence="9" type="ORF">CCS01_03075</name>
</gene>
<dbReference type="GO" id="GO:0033214">
    <property type="term" value="P:siderophore-iron import into cell"/>
    <property type="evidence" value="ECO:0007669"/>
    <property type="project" value="TreeGrafter"/>
</dbReference>
<evidence type="ECO:0000256" key="7">
    <source>
        <dbReference type="ARBA" id="ARBA00023136"/>
    </source>
</evidence>
<dbReference type="FunFam" id="1.10.3470.10:FF:000001">
    <property type="entry name" value="Vitamin B12 ABC transporter permease BtuC"/>
    <property type="match status" value="1"/>
</dbReference>
<evidence type="ECO:0000256" key="3">
    <source>
        <dbReference type="ARBA" id="ARBA00022448"/>
    </source>
</evidence>
<keyword evidence="5 8" id="KW-0812">Transmembrane</keyword>
<dbReference type="Pfam" id="PF01032">
    <property type="entry name" value="FecCD"/>
    <property type="match status" value="1"/>
</dbReference>
<evidence type="ECO:0000313" key="9">
    <source>
        <dbReference type="EMBL" id="PPQ37765.1"/>
    </source>
</evidence>
<feature type="transmembrane region" description="Helical" evidence="8">
    <location>
        <begin position="210"/>
        <end position="243"/>
    </location>
</feature>
<evidence type="ECO:0000313" key="10">
    <source>
        <dbReference type="Proteomes" id="UP000239724"/>
    </source>
</evidence>
<dbReference type="Proteomes" id="UP000239724">
    <property type="component" value="Unassembled WGS sequence"/>
</dbReference>
<evidence type="ECO:0000256" key="4">
    <source>
        <dbReference type="ARBA" id="ARBA00022475"/>
    </source>
</evidence>
<evidence type="ECO:0008006" key="11">
    <source>
        <dbReference type="Google" id="ProtNLM"/>
    </source>
</evidence>
<comment type="subcellular location">
    <subcellularLocation>
        <location evidence="1">Cell membrane</location>
        <topology evidence="1">Multi-pass membrane protein</topology>
    </subcellularLocation>
</comment>
<feature type="transmembrane region" description="Helical" evidence="8">
    <location>
        <begin position="32"/>
        <end position="54"/>
    </location>
</feature>
<keyword evidence="7 8" id="KW-0472">Membrane</keyword>
<feature type="transmembrane region" description="Helical" evidence="8">
    <location>
        <begin position="126"/>
        <end position="143"/>
    </location>
</feature>
<dbReference type="PANTHER" id="PTHR30472:SF70">
    <property type="entry name" value="MOLYBDATE IMPORT SYSTEM PERMEASE PROTEIN MOLB"/>
    <property type="match status" value="1"/>
</dbReference>
<keyword evidence="3" id="KW-0813">Transport</keyword>